<sequence length="509" mass="53202">MAGLFDTGANALLGIGQGTVQPQTNQLQNIAAAQSIQNQALEYQNALLGQKARKAVGNALARHVRRDGSIDYGSAIADAASDPDAAYGLPDAVTQNNSQQAQNIGNQGARLELNQRKTGMLAGLAAPLMSNPNVTKGDVARQLGVGVAHGLISMDQAQAAYSALPDDSAGIRQQVRGLMDASIGPAHAYNDAYGSMQLVDDGGTLHWQNVGSPASGQGGQNVGSGIAKQTSPETNSAPIDVVNPDGSHSIVRRDQVVGGAQGRPTVPPEVMGSGRYPTQQSANPGYQSAPAAGQVESQRAAAEVAGHAAGDQFGQAGQLSAGFGDRMYRSQKALQLLQEISPASGKPAELHNRIVNVAVSLGMTTPSDKAAAYDEANKYLTQLAASQPGAAHSDAQLATALAGNPSTHINNLAAQDALRANIALDRRANAAYLAFHQKYPGTEAQVHANEWPAFQNDYTTKKDARAFMFDIMTPEQRARLWSSMDGKQRQAFRSELRGAMATGLVQAPN</sequence>
<dbReference type="RefSeq" id="WP_172493425.1">
    <property type="nucleotide sequence ID" value="NZ_BARJ01000012.1"/>
</dbReference>
<evidence type="ECO:0000313" key="3">
    <source>
        <dbReference type="Proteomes" id="UP000484858"/>
    </source>
</evidence>
<name>A0A829X1H3_GLUOY</name>
<feature type="compositionally biased region" description="Polar residues" evidence="1">
    <location>
        <begin position="276"/>
        <end position="286"/>
    </location>
</feature>
<organism evidence="2 3">
    <name type="scientific">Gluconobacter oxydans NBRC 3293</name>
    <dbReference type="NCBI Taxonomy" id="1315969"/>
    <lineage>
        <taxon>Bacteria</taxon>
        <taxon>Pseudomonadati</taxon>
        <taxon>Pseudomonadota</taxon>
        <taxon>Alphaproteobacteria</taxon>
        <taxon>Acetobacterales</taxon>
        <taxon>Acetobacteraceae</taxon>
        <taxon>Gluconobacter</taxon>
    </lineage>
</organism>
<evidence type="ECO:0000313" key="2">
    <source>
        <dbReference type="EMBL" id="GEM17974.1"/>
    </source>
</evidence>
<protein>
    <submittedName>
        <fullName evidence="2">Uncharacterized protein</fullName>
    </submittedName>
</protein>
<dbReference type="EMBL" id="BARJ01000012">
    <property type="protein sequence ID" value="GEM17974.1"/>
    <property type="molecule type" value="Genomic_DNA"/>
</dbReference>
<feature type="compositionally biased region" description="Polar residues" evidence="1">
    <location>
        <begin position="227"/>
        <end position="237"/>
    </location>
</feature>
<comment type="caution">
    <text evidence="2">The sequence shown here is derived from an EMBL/GenBank/DDBJ whole genome shotgun (WGS) entry which is preliminary data.</text>
</comment>
<feature type="region of interest" description="Disordered" evidence="1">
    <location>
        <begin position="209"/>
        <end position="295"/>
    </location>
</feature>
<proteinExistence type="predicted"/>
<accession>A0A829X1H3</accession>
<gene>
    <name evidence="2" type="ORF">NBRC3293_2471</name>
</gene>
<reference evidence="2 3" key="1">
    <citation type="submission" date="2013-04" db="EMBL/GenBank/DDBJ databases">
        <title>Gluconobacter oxydans NBRC 3293 whole genome sequence.</title>
        <authorList>
            <person name="Matsutani M."/>
            <person name="Yakushi T."/>
            <person name="Matsushita K."/>
        </authorList>
    </citation>
    <scope>NUCLEOTIDE SEQUENCE [LARGE SCALE GENOMIC DNA]</scope>
    <source>
        <strain evidence="2 3">NBRC 3293</strain>
    </source>
</reference>
<dbReference type="Proteomes" id="UP000484858">
    <property type="component" value="Unassembled WGS sequence"/>
</dbReference>
<evidence type="ECO:0000256" key="1">
    <source>
        <dbReference type="SAM" id="MobiDB-lite"/>
    </source>
</evidence>
<dbReference type="AlphaFoldDB" id="A0A829X1H3"/>